<reference evidence="3" key="1">
    <citation type="submission" date="2025-08" db="UniProtKB">
        <authorList>
            <consortium name="RefSeq"/>
        </authorList>
    </citation>
    <scope>IDENTIFICATION</scope>
    <source>
        <tissue evidence="3">Ear skin</tissue>
    </source>
</reference>
<feature type="compositionally biased region" description="Pro residues" evidence="1">
    <location>
        <begin position="100"/>
        <end position="113"/>
    </location>
</feature>
<evidence type="ECO:0000313" key="2">
    <source>
        <dbReference type="Proteomes" id="UP000694856"/>
    </source>
</evidence>
<sequence length="265" mass="28077">MKKEAHRAGVPAVPRAAPTSHGTPAERPVVLTTATAQQKRRSEARSLAQKYSLDTGNGSRKSHESTALDRTLTPQNCGLPAAAQGDVSLWGHSSRSWASPPCPRRAPSQPPGPATARKRRPLPTLNPADPTRGRQGEGQSALRGGGHLRGARLPGPGQRRSPAPPGPPRRRRPIRPTGGPELPPRGAPGPPRSQTRPRAPRGLQAGQSRPEPPPTPRGGPHPRSGVARTPSLEAAPPRPQPSEPPEPLTHRRRPSCQRLLRGAAS</sequence>
<accession>A0A8B8SHX4</accession>
<name>A0A8B8SHX4_CAMFR</name>
<dbReference type="Proteomes" id="UP000694856">
    <property type="component" value="Chromosome 35"/>
</dbReference>
<feature type="compositionally biased region" description="Pro residues" evidence="1">
    <location>
        <begin position="210"/>
        <end position="219"/>
    </location>
</feature>
<protein>
    <submittedName>
        <fullName evidence="3">Atherin-like</fullName>
    </submittedName>
</protein>
<dbReference type="AlphaFoldDB" id="A0A8B8SHX4"/>
<gene>
    <name evidence="3" type="primary">LOC116661435</name>
</gene>
<dbReference type="GeneID" id="116661435"/>
<feature type="region of interest" description="Disordered" evidence="1">
    <location>
        <begin position="1"/>
        <end position="265"/>
    </location>
</feature>
<proteinExistence type="predicted"/>
<feature type="compositionally biased region" description="Pro residues" evidence="1">
    <location>
        <begin position="236"/>
        <end position="247"/>
    </location>
</feature>
<feature type="compositionally biased region" description="Pro residues" evidence="1">
    <location>
        <begin position="181"/>
        <end position="191"/>
    </location>
</feature>
<organism evidence="2 3">
    <name type="scientific">Camelus ferus</name>
    <name type="common">Wild bactrian camel</name>
    <name type="synonym">Camelus bactrianus ferus</name>
    <dbReference type="NCBI Taxonomy" id="419612"/>
    <lineage>
        <taxon>Eukaryota</taxon>
        <taxon>Metazoa</taxon>
        <taxon>Chordata</taxon>
        <taxon>Craniata</taxon>
        <taxon>Vertebrata</taxon>
        <taxon>Euteleostomi</taxon>
        <taxon>Mammalia</taxon>
        <taxon>Eutheria</taxon>
        <taxon>Laurasiatheria</taxon>
        <taxon>Artiodactyla</taxon>
        <taxon>Tylopoda</taxon>
        <taxon>Camelidae</taxon>
        <taxon>Camelus</taxon>
    </lineage>
</organism>
<feature type="compositionally biased region" description="Low complexity" evidence="1">
    <location>
        <begin position="151"/>
        <end position="161"/>
    </location>
</feature>
<evidence type="ECO:0000313" key="3">
    <source>
        <dbReference type="RefSeq" id="XP_032329445.1"/>
    </source>
</evidence>
<feature type="compositionally biased region" description="Low complexity" evidence="1">
    <location>
        <begin position="8"/>
        <end position="18"/>
    </location>
</feature>
<dbReference type="KEGG" id="cfr:116661435"/>
<evidence type="ECO:0000256" key="1">
    <source>
        <dbReference type="SAM" id="MobiDB-lite"/>
    </source>
</evidence>
<dbReference type="RefSeq" id="XP_032329445.1">
    <property type="nucleotide sequence ID" value="XM_032473554.1"/>
</dbReference>
<keyword evidence="2" id="KW-1185">Reference proteome</keyword>